<name>A0AAD1UGD4_EUPCR</name>
<dbReference type="AlphaFoldDB" id="A0AAD1UGD4"/>
<keyword evidence="2" id="KW-1185">Reference proteome</keyword>
<proteinExistence type="predicted"/>
<protein>
    <submittedName>
        <fullName evidence="1">Uncharacterized protein</fullName>
    </submittedName>
</protein>
<dbReference type="Proteomes" id="UP001295684">
    <property type="component" value="Unassembled WGS sequence"/>
</dbReference>
<dbReference type="EMBL" id="CAMPGE010009370">
    <property type="protein sequence ID" value="CAI2368237.1"/>
    <property type="molecule type" value="Genomic_DNA"/>
</dbReference>
<evidence type="ECO:0000313" key="1">
    <source>
        <dbReference type="EMBL" id="CAI2368237.1"/>
    </source>
</evidence>
<reference evidence="1" key="1">
    <citation type="submission" date="2023-07" db="EMBL/GenBank/DDBJ databases">
        <authorList>
            <consortium name="AG Swart"/>
            <person name="Singh M."/>
            <person name="Singh A."/>
            <person name="Seah K."/>
            <person name="Emmerich C."/>
        </authorList>
    </citation>
    <scope>NUCLEOTIDE SEQUENCE</scope>
    <source>
        <strain evidence="1">DP1</strain>
    </source>
</reference>
<sequence length="334" mass="38817">MKKTKAQIKLENWKKALKNCSSSFKAISREKYNEVFGSKTDQPGVGKYSPNYRYNSKEPPSYRIPIAKASKTIFDPIESGPSKIQSKHLCHKLYQSHDLGGRMKKREVGRLLSKTKNQINLTLANKLNDQEKDSNINNEEDMYNSEIPKIKNKRKLKKKKIKVPQIMLKKKLEENMKRNTVFSRPRRIKKAISNSPSKAAFVTSVADKTFSYDNIIISSEYHLVKDKKSRSDVQIVPSQQKDDKMKGCVAFAKLSKRKLHSNAKSNQQLLSLEELGDKYMRRHCPSVDFGKLVQRDTNFFLYNKMYCGQDYDYKKDYISKQLPSLKNHRDLNFL</sequence>
<organism evidence="1 2">
    <name type="scientific">Euplotes crassus</name>
    <dbReference type="NCBI Taxonomy" id="5936"/>
    <lineage>
        <taxon>Eukaryota</taxon>
        <taxon>Sar</taxon>
        <taxon>Alveolata</taxon>
        <taxon>Ciliophora</taxon>
        <taxon>Intramacronucleata</taxon>
        <taxon>Spirotrichea</taxon>
        <taxon>Hypotrichia</taxon>
        <taxon>Euplotida</taxon>
        <taxon>Euplotidae</taxon>
        <taxon>Moneuplotes</taxon>
    </lineage>
</organism>
<comment type="caution">
    <text evidence="1">The sequence shown here is derived from an EMBL/GenBank/DDBJ whole genome shotgun (WGS) entry which is preliminary data.</text>
</comment>
<accession>A0AAD1UGD4</accession>
<evidence type="ECO:0000313" key="2">
    <source>
        <dbReference type="Proteomes" id="UP001295684"/>
    </source>
</evidence>
<gene>
    <name evidence="1" type="ORF">ECRASSUSDP1_LOCUS9528</name>
</gene>